<sequence length="87" mass="10185">MKKLKRVYTQNIDNLEEIIGLELWNFESVKNCQAQVVQLHGKLANLQCKVFTNVYSFTMIFLQKEKLQIALHVKKENSQGKNKETET</sequence>
<dbReference type="AlphaFoldDB" id="A0A8H4AW66"/>
<comment type="caution">
    <text evidence="1">The sequence shown here is derived from an EMBL/GenBank/DDBJ whole genome shotgun (WGS) entry which is preliminary data.</text>
</comment>
<dbReference type="OrthoDB" id="2919105at2759"/>
<reference evidence="1 2" key="1">
    <citation type="journal article" date="2019" name="Environ. Microbiol.">
        <title>At the nexus of three kingdoms: the genome of the mycorrhizal fungus Gigaspora margarita provides insights into plant, endobacterial and fungal interactions.</title>
        <authorList>
            <person name="Venice F."/>
            <person name="Ghignone S."/>
            <person name="Salvioli di Fossalunga A."/>
            <person name="Amselem J."/>
            <person name="Novero M."/>
            <person name="Xianan X."/>
            <person name="Sedzielewska Toro K."/>
            <person name="Morin E."/>
            <person name="Lipzen A."/>
            <person name="Grigoriev I.V."/>
            <person name="Henrissat B."/>
            <person name="Martin F.M."/>
            <person name="Bonfante P."/>
        </authorList>
    </citation>
    <scope>NUCLEOTIDE SEQUENCE [LARGE SCALE GENOMIC DNA]</scope>
    <source>
        <strain evidence="1 2">BEG34</strain>
    </source>
</reference>
<dbReference type="InterPro" id="IPR029035">
    <property type="entry name" value="DHS-like_NAD/FAD-binding_dom"/>
</dbReference>
<dbReference type="Proteomes" id="UP000439903">
    <property type="component" value="Unassembled WGS sequence"/>
</dbReference>
<dbReference type="GO" id="GO:0070403">
    <property type="term" value="F:NAD+ binding"/>
    <property type="evidence" value="ECO:0007669"/>
    <property type="project" value="InterPro"/>
</dbReference>
<evidence type="ECO:0000313" key="1">
    <source>
        <dbReference type="EMBL" id="KAF0538766.1"/>
    </source>
</evidence>
<name>A0A8H4AW66_GIGMA</name>
<protein>
    <submittedName>
        <fullName evidence="1">Sir2 NAD+-dependent protein deacetylase</fullName>
    </submittedName>
</protein>
<accession>A0A8H4AW66</accession>
<dbReference type="SUPFAM" id="SSF52467">
    <property type="entry name" value="DHS-like NAD/FAD-binding domain"/>
    <property type="match status" value="1"/>
</dbReference>
<proteinExistence type="predicted"/>
<dbReference type="EMBL" id="WTPW01000177">
    <property type="protein sequence ID" value="KAF0538766.1"/>
    <property type="molecule type" value="Genomic_DNA"/>
</dbReference>
<organism evidence="1 2">
    <name type="scientific">Gigaspora margarita</name>
    <dbReference type="NCBI Taxonomy" id="4874"/>
    <lineage>
        <taxon>Eukaryota</taxon>
        <taxon>Fungi</taxon>
        <taxon>Fungi incertae sedis</taxon>
        <taxon>Mucoromycota</taxon>
        <taxon>Glomeromycotina</taxon>
        <taxon>Glomeromycetes</taxon>
        <taxon>Diversisporales</taxon>
        <taxon>Gigasporaceae</taxon>
        <taxon>Gigaspora</taxon>
    </lineage>
</organism>
<evidence type="ECO:0000313" key="2">
    <source>
        <dbReference type="Proteomes" id="UP000439903"/>
    </source>
</evidence>
<gene>
    <name evidence="1" type="ORF">F8M41_007534</name>
</gene>
<dbReference type="InterPro" id="IPR003000">
    <property type="entry name" value="Sirtuin"/>
</dbReference>
<dbReference type="Gene3D" id="3.40.50.1220">
    <property type="entry name" value="TPP-binding domain"/>
    <property type="match status" value="1"/>
</dbReference>
<dbReference type="Pfam" id="PF02146">
    <property type="entry name" value="SIR2"/>
    <property type="match status" value="1"/>
</dbReference>
<keyword evidence="2" id="KW-1185">Reference proteome</keyword>